<feature type="region of interest" description="Disordered" evidence="1">
    <location>
        <begin position="589"/>
        <end position="638"/>
    </location>
</feature>
<feature type="compositionally biased region" description="Polar residues" evidence="1">
    <location>
        <begin position="373"/>
        <end position="385"/>
    </location>
</feature>
<name>A0ABR1YZE5_9PEZI</name>
<reference evidence="2 3" key="1">
    <citation type="submission" date="2024-04" db="EMBL/GenBank/DDBJ databases">
        <title>Phyllosticta paracitricarpa is synonymous to the EU quarantine fungus P. citricarpa based on phylogenomic analyses.</title>
        <authorList>
            <consortium name="Lawrence Berkeley National Laboratory"/>
            <person name="Van Ingen-Buijs V.A."/>
            <person name="Van Westerhoven A.C."/>
            <person name="Haridas S."/>
            <person name="Skiadas P."/>
            <person name="Martin F."/>
            <person name="Groenewald J.Z."/>
            <person name="Crous P.W."/>
            <person name="Seidl M.F."/>
        </authorList>
    </citation>
    <scope>NUCLEOTIDE SEQUENCE [LARGE SCALE GENOMIC DNA]</scope>
    <source>
        <strain evidence="2 3">CBS 123374</strain>
    </source>
</reference>
<protein>
    <submittedName>
        <fullName evidence="2">Uncharacterized protein</fullName>
    </submittedName>
</protein>
<feature type="region of interest" description="Disordered" evidence="1">
    <location>
        <begin position="159"/>
        <end position="189"/>
    </location>
</feature>
<proteinExistence type="predicted"/>
<feature type="compositionally biased region" description="Basic and acidic residues" evidence="1">
    <location>
        <begin position="168"/>
        <end position="185"/>
    </location>
</feature>
<feature type="region of interest" description="Disordered" evidence="1">
    <location>
        <begin position="346"/>
        <end position="392"/>
    </location>
</feature>
<keyword evidence="3" id="KW-1185">Reference proteome</keyword>
<dbReference type="Proteomes" id="UP001492380">
    <property type="component" value="Unassembled WGS sequence"/>
</dbReference>
<feature type="region of interest" description="Disordered" evidence="1">
    <location>
        <begin position="1"/>
        <end position="30"/>
    </location>
</feature>
<evidence type="ECO:0000313" key="2">
    <source>
        <dbReference type="EMBL" id="KAK8244047.1"/>
    </source>
</evidence>
<sequence length="638" mass="69830">MSTDSPNSFITAQEGDDTLYLTPPPTSHTPRTATAEPLLHYPHFYRPPKQLSFELSSHACIFLASGQYSEGLGLLKSLLTSGGSASSPSNSRPAFIPPTQIFELAATLAVHPSTTTRSSSVAKLRAANDALLYLRAVNRIVGPINAGFANAFTFPAPGSNKGRSRRRGFFESHNNDSRDDGKNTADSRPLNSALANDGGIWAHAEDFWHIVGWAFNCSVKQKARWSRWQVWLEVMLEIMEQDWKDRHKTYKQELEEKGVSSLTLLKQSIMATHLANCDAYALSSRRRILRAILADGSEKPLAEFKEVFKDELRERAKAKTAETINVADFKTGDLADLDALDPDEDEDLIEETTPPARKSSRSAAKADRRASIVSINSSEESTPPDNATAPVSEPFGPPAALALRVRLLSLISDITLTLPNDITTRHQMFDTYTEHLRPLPIASFTTMVSALAAHLPPATFCILAANTLLPLVANSPPAFDHVAPSQDEWEVFFLPIAASSPKVSDNAKVSFLLRSIVQVSLPDITWRRSWVEAVVGGVKARRDKIEAGKISGRARGRNQGRGDRNAEEVLRDSESALLMLAGWIEDDANVSSDQRPSRPKNLVSEPSAGPVIVDFQTSSDLDLSSVPSDEETPEIDMG</sequence>
<evidence type="ECO:0000256" key="1">
    <source>
        <dbReference type="SAM" id="MobiDB-lite"/>
    </source>
</evidence>
<dbReference type="EMBL" id="JBBWRZ010000002">
    <property type="protein sequence ID" value="KAK8244047.1"/>
    <property type="molecule type" value="Genomic_DNA"/>
</dbReference>
<evidence type="ECO:0000313" key="3">
    <source>
        <dbReference type="Proteomes" id="UP001492380"/>
    </source>
</evidence>
<gene>
    <name evidence="2" type="ORF">HDK90DRAFT_143700</name>
</gene>
<comment type="caution">
    <text evidence="2">The sequence shown here is derived from an EMBL/GenBank/DDBJ whole genome shotgun (WGS) entry which is preliminary data.</text>
</comment>
<feature type="compositionally biased region" description="Polar residues" evidence="1">
    <location>
        <begin position="1"/>
        <end position="11"/>
    </location>
</feature>
<accession>A0ABR1YZE5</accession>
<feature type="compositionally biased region" description="Acidic residues" evidence="1">
    <location>
        <begin position="628"/>
        <end position="638"/>
    </location>
</feature>
<organism evidence="2 3">
    <name type="scientific">Phyllosticta capitalensis</name>
    <dbReference type="NCBI Taxonomy" id="121624"/>
    <lineage>
        <taxon>Eukaryota</taxon>
        <taxon>Fungi</taxon>
        <taxon>Dikarya</taxon>
        <taxon>Ascomycota</taxon>
        <taxon>Pezizomycotina</taxon>
        <taxon>Dothideomycetes</taxon>
        <taxon>Dothideomycetes incertae sedis</taxon>
        <taxon>Botryosphaeriales</taxon>
        <taxon>Phyllostictaceae</taxon>
        <taxon>Phyllosticta</taxon>
    </lineage>
</organism>